<evidence type="ECO:0000313" key="6">
    <source>
        <dbReference type="Proteomes" id="UP001148838"/>
    </source>
</evidence>
<dbReference type="Pfam" id="PF03184">
    <property type="entry name" value="DDE_1"/>
    <property type="match status" value="1"/>
</dbReference>
<gene>
    <name evidence="5" type="ORF">ANN_26956</name>
</gene>
<evidence type="ECO:0000259" key="4">
    <source>
        <dbReference type="Pfam" id="PF05225"/>
    </source>
</evidence>
<dbReference type="InterPro" id="IPR050863">
    <property type="entry name" value="CenT-Element_Derived"/>
</dbReference>
<comment type="caution">
    <text evidence="5">The sequence shown here is derived from an EMBL/GenBank/DDBJ whole genome shotgun (WGS) entry which is preliminary data.</text>
</comment>
<evidence type="ECO:0000313" key="5">
    <source>
        <dbReference type="EMBL" id="KAJ4426147.1"/>
    </source>
</evidence>
<dbReference type="Gene3D" id="1.10.10.60">
    <property type="entry name" value="Homeodomain-like"/>
    <property type="match status" value="1"/>
</dbReference>
<name>A0ABQ8RWP2_PERAM</name>
<dbReference type="Pfam" id="PF05225">
    <property type="entry name" value="HTH_psq"/>
    <property type="match status" value="1"/>
</dbReference>
<dbReference type="PANTHER" id="PTHR19303">
    <property type="entry name" value="TRANSPOSON"/>
    <property type="match status" value="1"/>
</dbReference>
<feature type="domain" description="HTH psq-type" evidence="4">
    <location>
        <begin position="21"/>
        <end position="56"/>
    </location>
</feature>
<protein>
    <recommendedName>
        <fullName evidence="7">DDE-1 domain-containing protein</fullName>
    </recommendedName>
</protein>
<keyword evidence="6" id="KW-1185">Reference proteome</keyword>
<dbReference type="PANTHER" id="PTHR19303:SF74">
    <property type="entry name" value="POGO TRANSPOSABLE ELEMENT WITH KRAB DOMAIN"/>
    <property type="match status" value="1"/>
</dbReference>
<evidence type="ECO:0000256" key="1">
    <source>
        <dbReference type="ARBA" id="ARBA00004123"/>
    </source>
</evidence>
<evidence type="ECO:0008006" key="7">
    <source>
        <dbReference type="Google" id="ProtNLM"/>
    </source>
</evidence>
<dbReference type="Gene3D" id="3.30.420.10">
    <property type="entry name" value="Ribonuclease H-like superfamily/Ribonuclease H"/>
    <property type="match status" value="1"/>
</dbReference>
<dbReference type="InterPro" id="IPR004875">
    <property type="entry name" value="DDE_SF_endonuclease_dom"/>
</dbReference>
<dbReference type="InterPro" id="IPR009057">
    <property type="entry name" value="Homeodomain-like_sf"/>
</dbReference>
<feature type="compositionally biased region" description="Acidic residues" evidence="2">
    <location>
        <begin position="465"/>
        <end position="494"/>
    </location>
</feature>
<sequence length="600" mass="67402">MGRTFKRKPGSRNYKNYSDVNLVKALTKVATGKLSFRAASNQYNISFGTLYKKFKGLHTKKPGGQTVLSESEEKCIIREIVNCGDWGFPISMLDLRMFIKHYLDTKGRTCTSLKNNLPGKDLVYSMLKRHKSEASQRLCANIKRTRACLSHATIRDYFKNLASTIADVSPSNIYNFDETNLSDDPGKSRFIFRRGVKYPERVVNFSKSATSIMMCGSADVTLLPPYIVYKSECMWDTWCQNGPKGAPCCTKQCCSQGSRYARTKHGWFDAQTFQDCFRLTFLPHAKRLPGRKVVIGDNLSSHINISVIKLCQENSISFVCIPPNATHLCQPRDVCFFRAMKGVWRKQLLERKQKYPRCGILSKEKFPTLLRNTLIDLNGPSGNKICENLINGFRATGIFPLHEDKVLSKLPEVQEESTLGQQVNDTLTQILQSQRTALEPAVRRKRNRLNVEPGRSITAPHESSSDSDVDTPPDETSTSDESAESSSEGNDETPETLSGKDGKEIEVGNFVLVNFCFSSKKSQVYRYVCKVLQINSSTREVKVMGLKSIENKCAFKPVKDGVSTVSVIHIIKVLPGPDLNAADDGDVYTFQQNVDIKEFC</sequence>
<dbReference type="SUPFAM" id="SSF46689">
    <property type="entry name" value="Homeodomain-like"/>
    <property type="match status" value="1"/>
</dbReference>
<feature type="domain" description="DDE-1" evidence="3">
    <location>
        <begin position="209"/>
        <end position="353"/>
    </location>
</feature>
<dbReference type="Proteomes" id="UP001148838">
    <property type="component" value="Unassembled WGS sequence"/>
</dbReference>
<organism evidence="5 6">
    <name type="scientific">Periplaneta americana</name>
    <name type="common">American cockroach</name>
    <name type="synonym">Blatta americana</name>
    <dbReference type="NCBI Taxonomy" id="6978"/>
    <lineage>
        <taxon>Eukaryota</taxon>
        <taxon>Metazoa</taxon>
        <taxon>Ecdysozoa</taxon>
        <taxon>Arthropoda</taxon>
        <taxon>Hexapoda</taxon>
        <taxon>Insecta</taxon>
        <taxon>Pterygota</taxon>
        <taxon>Neoptera</taxon>
        <taxon>Polyneoptera</taxon>
        <taxon>Dictyoptera</taxon>
        <taxon>Blattodea</taxon>
        <taxon>Blattoidea</taxon>
        <taxon>Blattidae</taxon>
        <taxon>Blattinae</taxon>
        <taxon>Periplaneta</taxon>
    </lineage>
</organism>
<dbReference type="InterPro" id="IPR036397">
    <property type="entry name" value="RNaseH_sf"/>
</dbReference>
<comment type="subcellular location">
    <subcellularLocation>
        <location evidence="1">Nucleus</location>
    </subcellularLocation>
</comment>
<reference evidence="5 6" key="1">
    <citation type="journal article" date="2022" name="Allergy">
        <title>Genome assembly and annotation of Periplaneta americana reveal a comprehensive cockroach allergen profile.</title>
        <authorList>
            <person name="Wang L."/>
            <person name="Xiong Q."/>
            <person name="Saelim N."/>
            <person name="Wang L."/>
            <person name="Nong W."/>
            <person name="Wan A.T."/>
            <person name="Shi M."/>
            <person name="Liu X."/>
            <person name="Cao Q."/>
            <person name="Hui J.H.L."/>
            <person name="Sookrung N."/>
            <person name="Leung T.F."/>
            <person name="Tungtrongchitr A."/>
            <person name="Tsui S.K.W."/>
        </authorList>
    </citation>
    <scope>NUCLEOTIDE SEQUENCE [LARGE SCALE GENOMIC DNA]</scope>
    <source>
        <strain evidence="5">PWHHKU_190912</strain>
    </source>
</reference>
<evidence type="ECO:0000259" key="3">
    <source>
        <dbReference type="Pfam" id="PF03184"/>
    </source>
</evidence>
<evidence type="ECO:0000256" key="2">
    <source>
        <dbReference type="SAM" id="MobiDB-lite"/>
    </source>
</evidence>
<accession>A0ABQ8RWP2</accession>
<dbReference type="InterPro" id="IPR007889">
    <property type="entry name" value="HTH_Psq"/>
</dbReference>
<dbReference type="EMBL" id="JAJSOF020000040">
    <property type="protein sequence ID" value="KAJ4426147.1"/>
    <property type="molecule type" value="Genomic_DNA"/>
</dbReference>
<proteinExistence type="predicted"/>
<feature type="region of interest" description="Disordered" evidence="2">
    <location>
        <begin position="434"/>
        <end position="501"/>
    </location>
</feature>